<dbReference type="Gene3D" id="3.40.50.410">
    <property type="entry name" value="von Willebrand factor, type A domain"/>
    <property type="match status" value="1"/>
</dbReference>
<sequence length="835" mass="92725">MAAKRPHSSTAMEGGDGHVPHKRTSFDYSLPTQVNDKLTLPIEEVVRQCLPDSAAHPAMTQLSGRFKAAIDLNANTRSTSSPLNPKSHPFVNAMNKLPDVRTENGAFAYSTTNSALLDLFDDFKPGVHPPVLFKGLEAAWNVDPEMTLRIIFHARSIHEGKGFKEGFYRAMAWLYENHFLTLLINLHMITDLTCIRHRSTKRDKAKVEKDVATKLEEDLGVAELDEDGEMIIEVNCQAEYPPRPHGCFKDLMDMLMLVLHDQFSTSFTKALTALNESLAPASQAAIFKKARLEPLTGTVAAKKKREAYHHLLMASTGRNIPKQMRVPVDVNSEEAAMNAPDLKTQMVTGGAKRQKHEILRGRLLERFQKDAKFTVFYIAAVDLFVKTIREDLVHLEKHQAFVKLPEAERGVFKGKSSPHLFGMTYAAKWVPTPAHGADRQLFFASAIATRLFPEMDRVNVNAARERLQRSVLSPLRAALRVPETKMGQGVWHVDYTKVPSRAMNRNAANFLEHDPVGYDKYLTAVATGMKTISGASLMPHEPIFDATSNVPVRRRLGDLQWNALVDSIASSSDVKLSNCLAIADVSGSMGSFSGSKKDPSPLVVCIALTLLLGELSESPWNGSFFTFSEDPKWEKIDPSLELSKRVETLHQADWGGATNFYKVFELILDVAQTHQLTKDQMIKKLFCFSDMQFDQAAAHGSEYHLNNAGTYGVTEYQRIKARFESAGYEMPEMVFWNLSAREEDDDQPTNKVVQHDERGVAMMSGFSGALMKYFLQGASGPLTPGTESPAAEAKTKDSSAGSTKKDGGVTTQMNAHEHMMAILDKACFEGLQVVD</sequence>
<feature type="region of interest" description="Disordered" evidence="1">
    <location>
        <begin position="1"/>
        <end position="24"/>
    </location>
</feature>
<dbReference type="GeneID" id="33556951"/>
<protein>
    <submittedName>
        <fullName evidence="4">Uncharacterized protein</fullName>
    </submittedName>
</protein>
<dbReference type="PANTHER" id="PTHR31373:SF27">
    <property type="entry name" value="TROVE DOMAIN-CONTAINING PROTEIN"/>
    <property type="match status" value="1"/>
</dbReference>
<feature type="region of interest" description="Disordered" evidence="1">
    <location>
        <begin position="783"/>
        <end position="809"/>
    </location>
</feature>
<dbReference type="InParanoid" id="A0A1Y1UMR9"/>
<proteinExistence type="predicted"/>
<dbReference type="InterPro" id="IPR056690">
    <property type="entry name" value="DUF7788"/>
</dbReference>
<dbReference type="PIRSF" id="PIRSF015417">
    <property type="entry name" value="T31B5_30_vWA"/>
    <property type="match status" value="1"/>
</dbReference>
<dbReference type="Proteomes" id="UP000193218">
    <property type="component" value="Unassembled WGS sequence"/>
</dbReference>
<name>A0A1Y1UMR9_9TREE</name>
<organism evidence="4 5">
    <name type="scientific">Kockovaella imperatae</name>
    <dbReference type="NCBI Taxonomy" id="4999"/>
    <lineage>
        <taxon>Eukaryota</taxon>
        <taxon>Fungi</taxon>
        <taxon>Dikarya</taxon>
        <taxon>Basidiomycota</taxon>
        <taxon>Agaricomycotina</taxon>
        <taxon>Tremellomycetes</taxon>
        <taxon>Tremellales</taxon>
        <taxon>Cuniculitremaceae</taxon>
        <taxon>Kockovaella</taxon>
    </lineage>
</organism>
<feature type="domain" description="DUF7788" evidence="3">
    <location>
        <begin position="578"/>
        <end position="790"/>
    </location>
</feature>
<dbReference type="Pfam" id="PF25043">
    <property type="entry name" value="DUF7788"/>
    <property type="match status" value="1"/>
</dbReference>
<dbReference type="RefSeq" id="XP_021873172.1">
    <property type="nucleotide sequence ID" value="XM_022015143.1"/>
</dbReference>
<feature type="compositionally biased region" description="Basic and acidic residues" evidence="1">
    <location>
        <begin position="793"/>
        <end position="807"/>
    </location>
</feature>
<gene>
    <name evidence="4" type="ORF">BD324DRAFT_619219</name>
</gene>
<dbReference type="InterPro" id="IPR011205">
    <property type="entry name" value="UCP015417_vWA"/>
</dbReference>
<accession>A0A1Y1UMR9</accession>
<keyword evidence="5" id="KW-1185">Reference proteome</keyword>
<evidence type="ECO:0000256" key="1">
    <source>
        <dbReference type="SAM" id="MobiDB-lite"/>
    </source>
</evidence>
<evidence type="ECO:0000259" key="3">
    <source>
        <dbReference type="Pfam" id="PF25043"/>
    </source>
</evidence>
<comment type="caution">
    <text evidence="4">The sequence shown here is derived from an EMBL/GenBank/DDBJ whole genome shotgun (WGS) entry which is preliminary data.</text>
</comment>
<feature type="domain" description="DUF2828" evidence="2">
    <location>
        <begin position="102"/>
        <end position="572"/>
    </location>
</feature>
<dbReference type="InterPro" id="IPR058580">
    <property type="entry name" value="DUF2828"/>
</dbReference>
<evidence type="ECO:0000259" key="2">
    <source>
        <dbReference type="Pfam" id="PF11443"/>
    </source>
</evidence>
<dbReference type="AlphaFoldDB" id="A0A1Y1UMR9"/>
<dbReference type="EMBL" id="NBSH01000003">
    <property type="protein sequence ID" value="ORX39309.1"/>
    <property type="molecule type" value="Genomic_DNA"/>
</dbReference>
<dbReference type="OrthoDB" id="1149618at2759"/>
<dbReference type="Pfam" id="PF11443">
    <property type="entry name" value="DUF2828"/>
    <property type="match status" value="1"/>
</dbReference>
<dbReference type="PANTHER" id="PTHR31373">
    <property type="entry name" value="OS06G0652100 PROTEIN"/>
    <property type="match status" value="1"/>
</dbReference>
<evidence type="ECO:0000313" key="4">
    <source>
        <dbReference type="EMBL" id="ORX39309.1"/>
    </source>
</evidence>
<evidence type="ECO:0000313" key="5">
    <source>
        <dbReference type="Proteomes" id="UP000193218"/>
    </source>
</evidence>
<dbReference type="InterPro" id="IPR036465">
    <property type="entry name" value="vWFA_dom_sf"/>
</dbReference>
<reference evidence="4 5" key="1">
    <citation type="submission" date="2017-03" db="EMBL/GenBank/DDBJ databases">
        <title>Widespread Adenine N6-methylation of Active Genes in Fungi.</title>
        <authorList>
            <consortium name="DOE Joint Genome Institute"/>
            <person name="Mondo S.J."/>
            <person name="Dannebaum R.O."/>
            <person name="Kuo R.C."/>
            <person name="Louie K.B."/>
            <person name="Bewick A.J."/>
            <person name="Labutti K."/>
            <person name="Haridas S."/>
            <person name="Kuo A."/>
            <person name="Salamov A."/>
            <person name="Ahrendt S.R."/>
            <person name="Lau R."/>
            <person name="Bowen B.P."/>
            <person name="Lipzen A."/>
            <person name="Sullivan W."/>
            <person name="Andreopoulos W.B."/>
            <person name="Clum A."/>
            <person name="Lindquist E."/>
            <person name="Daum C."/>
            <person name="Northen T.R."/>
            <person name="Ramamoorthy G."/>
            <person name="Schmitz R.J."/>
            <person name="Gryganskyi A."/>
            <person name="Culley D."/>
            <person name="Magnuson J."/>
            <person name="James T.Y."/>
            <person name="O'Malley M.A."/>
            <person name="Stajich J.E."/>
            <person name="Spatafora J.W."/>
            <person name="Visel A."/>
            <person name="Grigoriev I.V."/>
        </authorList>
    </citation>
    <scope>NUCLEOTIDE SEQUENCE [LARGE SCALE GENOMIC DNA]</scope>
    <source>
        <strain evidence="4 5">NRRL Y-17943</strain>
    </source>
</reference>